<organism evidence="7 8">
    <name type="scientific">Scheffersomyces spartinae</name>
    <dbReference type="NCBI Taxonomy" id="45513"/>
    <lineage>
        <taxon>Eukaryota</taxon>
        <taxon>Fungi</taxon>
        <taxon>Dikarya</taxon>
        <taxon>Ascomycota</taxon>
        <taxon>Saccharomycotina</taxon>
        <taxon>Pichiomycetes</taxon>
        <taxon>Debaryomycetaceae</taxon>
        <taxon>Scheffersomyces</taxon>
    </lineage>
</organism>
<comment type="function">
    <text evidence="1">May be involved in the mitochondrial lipid metabolism.</text>
</comment>
<dbReference type="GO" id="GO:0005739">
    <property type="term" value="C:mitochondrion"/>
    <property type="evidence" value="ECO:0007669"/>
    <property type="project" value="UniProtKB-SubCell"/>
</dbReference>
<dbReference type="SUPFAM" id="SSF52540">
    <property type="entry name" value="P-loop containing nucleoside triphosphate hydrolases"/>
    <property type="match status" value="1"/>
</dbReference>
<protein>
    <recommendedName>
        <fullName evidence="3">Genetic interactor of prohibitins 3, mitochondrial</fullName>
    </recommendedName>
    <alternativeName>
        <fullName evidence="5">Found in mitochondrial proteome protein 38</fullName>
    </alternativeName>
</protein>
<evidence type="ECO:0000313" key="7">
    <source>
        <dbReference type="EMBL" id="KAG7196252.1"/>
    </source>
</evidence>
<dbReference type="Gene3D" id="3.40.50.300">
    <property type="entry name" value="P-loop containing nucleotide triphosphate hydrolases"/>
    <property type="match status" value="1"/>
</dbReference>
<dbReference type="PANTHER" id="PTHR46434:SF1">
    <property type="entry name" value="GENETIC INTERACTOR OF PROHIBITINS 3, MITOCHONDRIAL"/>
    <property type="match status" value="1"/>
</dbReference>
<evidence type="ECO:0000256" key="1">
    <source>
        <dbReference type="ARBA" id="ARBA00003269"/>
    </source>
</evidence>
<gene>
    <name evidence="7" type="primary">GEP3</name>
    <name evidence="7" type="ORF">KQ657_000265</name>
</gene>
<dbReference type="InterPro" id="IPR050896">
    <property type="entry name" value="Mito_lipid_metab_GTPase"/>
</dbReference>
<dbReference type="CDD" id="cd00882">
    <property type="entry name" value="Ras_like_GTPase"/>
    <property type="match status" value="1"/>
</dbReference>
<dbReference type="InterPro" id="IPR030378">
    <property type="entry name" value="G_CP_dom"/>
</dbReference>
<proteinExistence type="predicted"/>
<accession>A0A9P7VEC4</accession>
<keyword evidence="4" id="KW-0809">Transit peptide</keyword>
<dbReference type="Proteomes" id="UP000790833">
    <property type="component" value="Unassembled WGS sequence"/>
</dbReference>
<keyword evidence="8" id="KW-1185">Reference proteome</keyword>
<name>A0A9P7VEC4_9ASCO</name>
<feature type="domain" description="CP-type G" evidence="6">
    <location>
        <begin position="143"/>
        <end position="345"/>
    </location>
</feature>
<evidence type="ECO:0000256" key="5">
    <source>
        <dbReference type="ARBA" id="ARBA00031834"/>
    </source>
</evidence>
<dbReference type="OrthoDB" id="1696305at2759"/>
<sequence length="584" mass="67040">MRSWTRAWCIQRFHRRYVASANETVSSLLPSLMAKVFPHCRSCGIQLQNTKPSEPGYYILPGTFTKPVLNRPEDAVYEKYMNNLSQEDKELLGFLSDIKPVEEVPKAKTTSTPATSSIKDKVECLRCRKANFNSDFNLKEHPIESVTRVLSTIPVNGTLVYVINCVDFPLGVNEEVFKYRPHNKVRIIINKADLLFQSKELANRYGQTFFSNYFKRKHGIDNLLVVSGKKGWNIKQLGEFLDFNSYFIGNVNSGKSTILNALLYLNEEKKVAKELQLYNKREKLQIQKEDGAGYYRQIREKRKQAELFKLKNGSGTSHMPGFTRGFIEYEFDSKPVYDVPGFSNVSGTGIYEHMIPTDLKRLSKGVDIFKSGTYDARYYSMKSNQVLTVGGLFFVKIPNDTVIRFKNCINFPHHVFRDMSKAMQVYKRPSPELENYFTVSGLKLKKLYVPPFFGEIDLVLKDFGHITLTPTGRKSSNHLITVYIPECISEQDICIREPLVSYTRKTLAGRDKNGSPLKKEKWSERSIAELKTYSPEKPFSLKLITPLPRPADEDEFAAVTVETGIDYSPNSEVSWGNRFQYWLE</sequence>
<comment type="subcellular location">
    <subcellularLocation>
        <location evidence="2">Mitochondrion</location>
    </subcellularLocation>
</comment>
<evidence type="ECO:0000313" key="8">
    <source>
        <dbReference type="Proteomes" id="UP000790833"/>
    </source>
</evidence>
<evidence type="ECO:0000256" key="4">
    <source>
        <dbReference type="ARBA" id="ARBA00022946"/>
    </source>
</evidence>
<dbReference type="AlphaFoldDB" id="A0A9P7VEC4"/>
<evidence type="ECO:0000259" key="6">
    <source>
        <dbReference type="PROSITE" id="PS51721"/>
    </source>
</evidence>
<evidence type="ECO:0000256" key="3">
    <source>
        <dbReference type="ARBA" id="ARBA00018901"/>
    </source>
</evidence>
<dbReference type="RefSeq" id="XP_043051797.1">
    <property type="nucleotide sequence ID" value="XM_043191120.1"/>
</dbReference>
<comment type="caution">
    <text evidence="7">The sequence shown here is derived from an EMBL/GenBank/DDBJ whole genome shotgun (WGS) entry which is preliminary data.</text>
</comment>
<dbReference type="GeneID" id="66113639"/>
<reference evidence="7" key="1">
    <citation type="submission" date="2021-03" db="EMBL/GenBank/DDBJ databases">
        <authorList>
            <person name="Palmer J.M."/>
        </authorList>
    </citation>
    <scope>NUCLEOTIDE SEQUENCE</scope>
    <source>
        <strain evidence="7">ARV_011</strain>
    </source>
</reference>
<dbReference type="PANTHER" id="PTHR46434">
    <property type="entry name" value="GENETIC INTERACTOR OF PROHIBITINS 3, MITOCHONDRIAL"/>
    <property type="match status" value="1"/>
</dbReference>
<evidence type="ECO:0000256" key="2">
    <source>
        <dbReference type="ARBA" id="ARBA00004173"/>
    </source>
</evidence>
<dbReference type="GO" id="GO:0005525">
    <property type="term" value="F:GTP binding"/>
    <property type="evidence" value="ECO:0007669"/>
    <property type="project" value="InterPro"/>
</dbReference>
<dbReference type="PROSITE" id="PS51721">
    <property type="entry name" value="G_CP"/>
    <property type="match status" value="1"/>
</dbReference>
<dbReference type="EMBL" id="JAHMUF010000001">
    <property type="protein sequence ID" value="KAG7196252.1"/>
    <property type="molecule type" value="Genomic_DNA"/>
</dbReference>
<dbReference type="InterPro" id="IPR027417">
    <property type="entry name" value="P-loop_NTPase"/>
</dbReference>